<feature type="chain" id="PRO_5036782485" description="Adhesive plaque matrix protein-like" evidence="2">
    <location>
        <begin position="21"/>
        <end position="760"/>
    </location>
</feature>
<gene>
    <name evidence="3" type="ORF">O3G_MSEX010122</name>
</gene>
<evidence type="ECO:0000256" key="2">
    <source>
        <dbReference type="SAM" id="SignalP"/>
    </source>
</evidence>
<reference evidence="3" key="2">
    <citation type="submission" date="2020-12" db="EMBL/GenBank/DDBJ databases">
        <authorList>
            <person name="Kanost M."/>
        </authorList>
    </citation>
    <scope>NUCLEOTIDE SEQUENCE</scope>
</reference>
<evidence type="ECO:0008006" key="5">
    <source>
        <dbReference type="Google" id="ProtNLM"/>
    </source>
</evidence>
<name>A0A922CSU2_MANSE</name>
<feature type="compositionally biased region" description="Basic residues" evidence="1">
    <location>
        <begin position="176"/>
        <end position="189"/>
    </location>
</feature>
<feature type="signal peptide" evidence="2">
    <location>
        <begin position="1"/>
        <end position="20"/>
    </location>
</feature>
<feature type="compositionally biased region" description="Low complexity" evidence="1">
    <location>
        <begin position="738"/>
        <end position="749"/>
    </location>
</feature>
<protein>
    <recommendedName>
        <fullName evidence="5">Adhesive plaque matrix protein-like</fullName>
    </recommendedName>
</protein>
<feature type="region of interest" description="Disordered" evidence="1">
    <location>
        <begin position="689"/>
        <end position="760"/>
    </location>
</feature>
<dbReference type="Proteomes" id="UP000791440">
    <property type="component" value="Unassembled WGS sequence"/>
</dbReference>
<evidence type="ECO:0000313" key="3">
    <source>
        <dbReference type="EMBL" id="KAG6457129.1"/>
    </source>
</evidence>
<keyword evidence="4" id="KW-1185">Reference proteome</keyword>
<dbReference type="AlphaFoldDB" id="A0A922CSU2"/>
<sequence length="760" mass="85070">MDWLKLFALLVAVASIDVTAEGPKKKIRIHLPQKVKHIHHHKKIYITNHPASSQYAPAYMPSAEGAVAVPTNVALPAVTNIVPLNSIEVYDETQGRVPGMLAASSKLLPLYRARGYYGPPPTEWDDQEYDLAPPPEQTEHSYVPTAFSAPSGAAAGPSNHPPKRVKVVKVNEQPRKKVGRKTKPKRVVVRGRPQPEEEHPVSTFHEQFYSDLDGSGTIRKIKKPQRVEKIIDGDTEHIHTYSEEHIHKLVFDDGSTQITSMVGVSPVNGISALSAPHPLMPIKKPQTLLAYPSDALAEFASIGSMGTPSHLEYAAYNPREVTHDHIFHDHGEIPPDMDVVRDPLSIPPKVSYNSQGLRIGGVPKLVKNKYSHKYTKPTKPTGVKDYSYYENMYNPYNRIRNIQKPTNSPPHYGASTEMNVDGYRPLPSFKFKDKGYSKPRNVVPALYFNSGKQVTDYRQQEASVPAPFSVSSTIVHDYKPKPYHGHFTGPAGFTKYQDPLLNFKDNSYSNNFGYDTYASPSAIVYNTNEERNENPSWMYQGKRGKKKSVSTQNINFGGLDHHTTVDHLEDSGISAISMNDGSPTALEHYNEYDQPKIPDYVTSTPFTIKETSPVHPYYSAMAVKALHGDQLSVAEASNNNFQYAEAPNLSTTPFPSSLATTTSQPPEHYEIQSTEALVTEPIDYMTDTRQRHRQKDKNFDIHKDRRQKYPTAELDPPSKDFSLPENPMPTRTILNGPNYSYKNNEESSSTMGTLKYGDKI</sequence>
<dbReference type="EMBL" id="JH668535">
    <property type="protein sequence ID" value="KAG6457129.1"/>
    <property type="molecule type" value="Genomic_DNA"/>
</dbReference>
<accession>A0A922CSU2</accession>
<evidence type="ECO:0000256" key="1">
    <source>
        <dbReference type="SAM" id="MobiDB-lite"/>
    </source>
</evidence>
<organism evidence="3 4">
    <name type="scientific">Manduca sexta</name>
    <name type="common">Tobacco hawkmoth</name>
    <name type="synonym">Tobacco hornworm</name>
    <dbReference type="NCBI Taxonomy" id="7130"/>
    <lineage>
        <taxon>Eukaryota</taxon>
        <taxon>Metazoa</taxon>
        <taxon>Ecdysozoa</taxon>
        <taxon>Arthropoda</taxon>
        <taxon>Hexapoda</taxon>
        <taxon>Insecta</taxon>
        <taxon>Pterygota</taxon>
        <taxon>Neoptera</taxon>
        <taxon>Endopterygota</taxon>
        <taxon>Lepidoptera</taxon>
        <taxon>Glossata</taxon>
        <taxon>Ditrysia</taxon>
        <taxon>Bombycoidea</taxon>
        <taxon>Sphingidae</taxon>
        <taxon>Sphinginae</taxon>
        <taxon>Sphingini</taxon>
        <taxon>Manduca</taxon>
    </lineage>
</organism>
<comment type="caution">
    <text evidence="3">The sequence shown here is derived from an EMBL/GenBank/DDBJ whole genome shotgun (WGS) entry which is preliminary data.</text>
</comment>
<evidence type="ECO:0000313" key="4">
    <source>
        <dbReference type="Proteomes" id="UP000791440"/>
    </source>
</evidence>
<proteinExistence type="predicted"/>
<keyword evidence="2" id="KW-0732">Signal</keyword>
<feature type="region of interest" description="Disordered" evidence="1">
    <location>
        <begin position="176"/>
        <end position="200"/>
    </location>
</feature>
<reference evidence="3" key="1">
    <citation type="journal article" date="2016" name="Insect Biochem. Mol. Biol.">
        <title>Multifaceted biological insights from a draft genome sequence of the tobacco hornworm moth, Manduca sexta.</title>
        <authorList>
            <person name="Kanost M.R."/>
            <person name="Arrese E.L."/>
            <person name="Cao X."/>
            <person name="Chen Y.R."/>
            <person name="Chellapilla S."/>
            <person name="Goldsmith M.R."/>
            <person name="Grosse-Wilde E."/>
            <person name="Heckel D.G."/>
            <person name="Herndon N."/>
            <person name="Jiang H."/>
            <person name="Papanicolaou A."/>
            <person name="Qu J."/>
            <person name="Soulages J.L."/>
            <person name="Vogel H."/>
            <person name="Walters J."/>
            <person name="Waterhouse R.M."/>
            <person name="Ahn S.J."/>
            <person name="Almeida F.C."/>
            <person name="An C."/>
            <person name="Aqrawi P."/>
            <person name="Bretschneider A."/>
            <person name="Bryant W.B."/>
            <person name="Bucks S."/>
            <person name="Chao H."/>
            <person name="Chevignon G."/>
            <person name="Christen J.M."/>
            <person name="Clarke D.F."/>
            <person name="Dittmer N.T."/>
            <person name="Ferguson L.C.F."/>
            <person name="Garavelou S."/>
            <person name="Gordon K.H.J."/>
            <person name="Gunaratna R.T."/>
            <person name="Han Y."/>
            <person name="Hauser F."/>
            <person name="He Y."/>
            <person name="Heidel-Fischer H."/>
            <person name="Hirsh A."/>
            <person name="Hu Y."/>
            <person name="Jiang H."/>
            <person name="Kalra D."/>
            <person name="Klinner C."/>
            <person name="Konig C."/>
            <person name="Kovar C."/>
            <person name="Kroll A.R."/>
            <person name="Kuwar S.S."/>
            <person name="Lee S.L."/>
            <person name="Lehman R."/>
            <person name="Li K."/>
            <person name="Li Z."/>
            <person name="Liang H."/>
            <person name="Lovelace S."/>
            <person name="Lu Z."/>
            <person name="Mansfield J.H."/>
            <person name="McCulloch K.J."/>
            <person name="Mathew T."/>
            <person name="Morton B."/>
            <person name="Muzny D.M."/>
            <person name="Neunemann D."/>
            <person name="Ongeri F."/>
            <person name="Pauchet Y."/>
            <person name="Pu L.L."/>
            <person name="Pyrousis I."/>
            <person name="Rao X.J."/>
            <person name="Redding A."/>
            <person name="Roesel C."/>
            <person name="Sanchez-Gracia A."/>
            <person name="Schaack S."/>
            <person name="Shukla A."/>
            <person name="Tetreau G."/>
            <person name="Wang Y."/>
            <person name="Xiong G.H."/>
            <person name="Traut W."/>
            <person name="Walsh T.K."/>
            <person name="Worley K.C."/>
            <person name="Wu D."/>
            <person name="Wu W."/>
            <person name="Wu Y.Q."/>
            <person name="Zhang X."/>
            <person name="Zou Z."/>
            <person name="Zucker H."/>
            <person name="Briscoe A.D."/>
            <person name="Burmester T."/>
            <person name="Clem R.J."/>
            <person name="Feyereisen R."/>
            <person name="Grimmelikhuijzen C.J.P."/>
            <person name="Hamodrakas S.J."/>
            <person name="Hansson B.S."/>
            <person name="Huguet E."/>
            <person name="Jermiin L.S."/>
            <person name="Lan Q."/>
            <person name="Lehman H.K."/>
            <person name="Lorenzen M."/>
            <person name="Merzendorfer H."/>
            <person name="Michalopoulos I."/>
            <person name="Morton D.B."/>
            <person name="Muthukrishnan S."/>
            <person name="Oakeshott J.G."/>
            <person name="Palmer W."/>
            <person name="Park Y."/>
            <person name="Passarelli A.L."/>
            <person name="Rozas J."/>
            <person name="Schwartz L.M."/>
            <person name="Smith W."/>
            <person name="Southgate A."/>
            <person name="Vilcinskas A."/>
            <person name="Vogt R."/>
            <person name="Wang P."/>
            <person name="Werren J."/>
            <person name="Yu X.Q."/>
            <person name="Zhou J.J."/>
            <person name="Brown S.J."/>
            <person name="Scherer S.E."/>
            <person name="Richards S."/>
            <person name="Blissard G.W."/>
        </authorList>
    </citation>
    <scope>NUCLEOTIDE SEQUENCE</scope>
</reference>